<dbReference type="Gene3D" id="1.20.1070.10">
    <property type="entry name" value="Rhodopsin 7-helix transmembrane proteins"/>
    <property type="match status" value="1"/>
</dbReference>
<dbReference type="EMBL" id="BMAT01008149">
    <property type="protein sequence ID" value="GFR78944.1"/>
    <property type="molecule type" value="Genomic_DNA"/>
</dbReference>
<evidence type="ECO:0000256" key="6">
    <source>
        <dbReference type="ARBA" id="ARBA00023170"/>
    </source>
</evidence>
<dbReference type="Proteomes" id="UP000762676">
    <property type="component" value="Unassembled WGS sequence"/>
</dbReference>
<keyword evidence="2 8" id="KW-0812">Transmembrane</keyword>
<evidence type="ECO:0000256" key="4">
    <source>
        <dbReference type="ARBA" id="ARBA00023040"/>
    </source>
</evidence>
<dbReference type="SUPFAM" id="SSF81321">
    <property type="entry name" value="Family A G protein-coupled receptor-like"/>
    <property type="match status" value="1"/>
</dbReference>
<dbReference type="GO" id="GO:0005886">
    <property type="term" value="C:plasma membrane"/>
    <property type="evidence" value="ECO:0007669"/>
    <property type="project" value="TreeGrafter"/>
</dbReference>
<feature type="transmembrane region" description="Helical" evidence="8">
    <location>
        <begin position="30"/>
        <end position="52"/>
    </location>
</feature>
<dbReference type="InterPro" id="IPR017452">
    <property type="entry name" value="GPCR_Rhodpsn_7TM"/>
</dbReference>
<feature type="domain" description="G-protein coupled receptors family 1 profile" evidence="9">
    <location>
        <begin position="1"/>
        <end position="239"/>
    </location>
</feature>
<feature type="transmembrane region" description="Helical" evidence="8">
    <location>
        <begin position="64"/>
        <end position="89"/>
    </location>
</feature>
<organism evidence="10 11">
    <name type="scientific">Elysia marginata</name>
    <dbReference type="NCBI Taxonomy" id="1093978"/>
    <lineage>
        <taxon>Eukaryota</taxon>
        <taxon>Metazoa</taxon>
        <taxon>Spiralia</taxon>
        <taxon>Lophotrochozoa</taxon>
        <taxon>Mollusca</taxon>
        <taxon>Gastropoda</taxon>
        <taxon>Heterobranchia</taxon>
        <taxon>Euthyneura</taxon>
        <taxon>Panpulmonata</taxon>
        <taxon>Sacoglossa</taxon>
        <taxon>Placobranchoidea</taxon>
        <taxon>Plakobranchidae</taxon>
        <taxon>Elysia</taxon>
    </lineage>
</organism>
<keyword evidence="6 10" id="KW-0675">Receptor</keyword>
<sequence length="260" mass="29217">MSLVRSYSWPFDAGLLLHLLYWPAYTAYDISSFLSVSLAAMRCACVASALKFKIFFTKCRTLKWVTFLVVLAVALRMPVLTISSVAWRIDPETNVSSPYLKASNNDVMSRINDIINRNVIIYIACTTTVICTGLLIFKLYQASELRRSCTARPSQSPDQASDKPVDKGLSGTDLQVVKSVVLVCIIFILSQLPFVLQSTIRLVTPAFDVNQRLRHAFGIFSQINSTCSYLNASVNIFVYYSYNSKFRSVFDSLLPAKRKK</sequence>
<proteinExistence type="predicted"/>
<keyword evidence="4" id="KW-0297">G-protein coupled receptor</keyword>
<evidence type="ECO:0000256" key="3">
    <source>
        <dbReference type="ARBA" id="ARBA00022989"/>
    </source>
</evidence>
<feature type="transmembrane region" description="Helical" evidence="8">
    <location>
        <begin position="119"/>
        <end position="137"/>
    </location>
</feature>
<feature type="transmembrane region" description="Helical" evidence="8">
    <location>
        <begin position="176"/>
        <end position="196"/>
    </location>
</feature>
<evidence type="ECO:0000256" key="8">
    <source>
        <dbReference type="SAM" id="Phobius"/>
    </source>
</evidence>
<reference evidence="10 11" key="1">
    <citation type="journal article" date="2021" name="Elife">
        <title>Chloroplast acquisition without the gene transfer in kleptoplastic sea slugs, Plakobranchus ocellatus.</title>
        <authorList>
            <person name="Maeda T."/>
            <person name="Takahashi S."/>
            <person name="Yoshida T."/>
            <person name="Shimamura S."/>
            <person name="Takaki Y."/>
            <person name="Nagai Y."/>
            <person name="Toyoda A."/>
            <person name="Suzuki Y."/>
            <person name="Arimoto A."/>
            <person name="Ishii H."/>
            <person name="Satoh N."/>
            <person name="Nishiyama T."/>
            <person name="Hasebe M."/>
            <person name="Maruyama T."/>
            <person name="Minagawa J."/>
            <person name="Obokata J."/>
            <person name="Shigenobu S."/>
        </authorList>
    </citation>
    <scope>NUCLEOTIDE SEQUENCE [LARGE SCALE GENOMIC DNA]</scope>
</reference>
<dbReference type="InterPro" id="IPR019427">
    <property type="entry name" value="7TM_GPCR_serpentine_rcpt_Srw"/>
</dbReference>
<evidence type="ECO:0000256" key="5">
    <source>
        <dbReference type="ARBA" id="ARBA00023136"/>
    </source>
</evidence>
<keyword evidence="7" id="KW-0807">Transducer</keyword>
<protein>
    <submittedName>
        <fullName evidence="10">Chemosensory receptor A</fullName>
    </submittedName>
</protein>
<dbReference type="PANTHER" id="PTHR24243">
    <property type="entry name" value="G-PROTEIN COUPLED RECEPTOR"/>
    <property type="match status" value="1"/>
</dbReference>
<feature type="transmembrane region" description="Helical" evidence="8">
    <location>
        <begin position="216"/>
        <end position="240"/>
    </location>
</feature>
<evidence type="ECO:0000313" key="11">
    <source>
        <dbReference type="Proteomes" id="UP000762676"/>
    </source>
</evidence>
<gene>
    <name evidence="10" type="ORF">ElyMa_004008100</name>
</gene>
<keyword evidence="11" id="KW-1185">Reference proteome</keyword>
<comment type="subcellular location">
    <subcellularLocation>
        <location evidence="1">Membrane</location>
        <topology evidence="1">Multi-pass membrane protein</topology>
    </subcellularLocation>
</comment>
<dbReference type="PROSITE" id="PS50262">
    <property type="entry name" value="G_PROTEIN_RECEP_F1_2"/>
    <property type="match status" value="1"/>
</dbReference>
<evidence type="ECO:0000313" key="10">
    <source>
        <dbReference type="EMBL" id="GFR78944.1"/>
    </source>
</evidence>
<evidence type="ECO:0000256" key="7">
    <source>
        <dbReference type="ARBA" id="ARBA00023224"/>
    </source>
</evidence>
<dbReference type="Pfam" id="PF10324">
    <property type="entry name" value="7TM_GPCR_Srw"/>
    <property type="match status" value="1"/>
</dbReference>
<keyword evidence="5 8" id="KW-0472">Membrane</keyword>
<name>A0AAV4G088_9GAST</name>
<dbReference type="PANTHER" id="PTHR24243:SF208">
    <property type="entry name" value="PYROKININ-1 RECEPTOR"/>
    <property type="match status" value="1"/>
</dbReference>
<keyword evidence="3 8" id="KW-1133">Transmembrane helix</keyword>
<dbReference type="GO" id="GO:0008528">
    <property type="term" value="F:G protein-coupled peptide receptor activity"/>
    <property type="evidence" value="ECO:0007669"/>
    <property type="project" value="InterPro"/>
</dbReference>
<evidence type="ECO:0000256" key="1">
    <source>
        <dbReference type="ARBA" id="ARBA00004141"/>
    </source>
</evidence>
<accession>A0AAV4G088</accession>
<evidence type="ECO:0000256" key="2">
    <source>
        <dbReference type="ARBA" id="ARBA00022692"/>
    </source>
</evidence>
<comment type="caution">
    <text evidence="10">The sequence shown here is derived from an EMBL/GenBank/DDBJ whole genome shotgun (WGS) entry which is preliminary data.</text>
</comment>
<evidence type="ECO:0000259" key="9">
    <source>
        <dbReference type="PROSITE" id="PS50262"/>
    </source>
</evidence>
<dbReference type="AlphaFoldDB" id="A0AAV4G088"/>